<gene>
    <name evidence="1" type="ORF">C481_03867</name>
</gene>
<comment type="caution">
    <text evidence="1">The sequence shown here is derived from an EMBL/GenBank/DDBJ whole genome shotgun (WGS) entry which is preliminary data.</text>
</comment>
<dbReference type="OrthoDB" id="170335at2157"/>
<reference evidence="1 2" key="1">
    <citation type="journal article" date="2014" name="PLoS Genet.">
        <title>Phylogenetically driven sequencing of extremely halophilic archaea reveals strategies for static and dynamic osmo-response.</title>
        <authorList>
            <person name="Becker E.A."/>
            <person name="Seitzer P.M."/>
            <person name="Tritt A."/>
            <person name="Larsen D."/>
            <person name="Krusor M."/>
            <person name="Yao A.I."/>
            <person name="Wu D."/>
            <person name="Madern D."/>
            <person name="Eisen J.A."/>
            <person name="Darling A.E."/>
            <person name="Facciotti M.T."/>
        </authorList>
    </citation>
    <scope>NUCLEOTIDE SEQUENCE [LARGE SCALE GENOMIC DNA]</scope>
    <source>
        <strain evidence="1 2">DSM 12278</strain>
    </source>
</reference>
<dbReference type="EMBL" id="AOIO01000011">
    <property type="protein sequence ID" value="ELZ04886.1"/>
    <property type="molecule type" value="Genomic_DNA"/>
</dbReference>
<dbReference type="Proteomes" id="UP000011554">
    <property type="component" value="Unassembled WGS sequence"/>
</dbReference>
<protein>
    <recommendedName>
        <fullName evidence="3">Pyrrolo-quinoline quinone</fullName>
    </recommendedName>
</protein>
<dbReference type="AlphaFoldDB" id="M0B1V1"/>
<evidence type="ECO:0000313" key="1">
    <source>
        <dbReference type="EMBL" id="ELZ04886.1"/>
    </source>
</evidence>
<sequence>MFGIAPDGDVRAMVSPPVRVGWLTAVGSAAVFGLTDPAESRAPELRTVAPTGEQRTAIELAVDPADGTPVPVPGTDRVYHVAPDALEAVDIASGTREWRREGYSFRGAPVADAEGIYG</sequence>
<accession>M0B1V1</accession>
<evidence type="ECO:0008006" key="3">
    <source>
        <dbReference type="Google" id="ProtNLM"/>
    </source>
</evidence>
<name>M0B1V1_NATA1</name>
<dbReference type="PATRIC" id="fig|29540.5.peg.778"/>
<keyword evidence="2" id="KW-1185">Reference proteome</keyword>
<evidence type="ECO:0000313" key="2">
    <source>
        <dbReference type="Proteomes" id="UP000011554"/>
    </source>
</evidence>
<organism evidence="1 2">
    <name type="scientific">Natrialba asiatica (strain ATCC 700177 / DSM 12278 / JCM 9576 / FERM P-10747 / NBRC 102637 / 172P1)</name>
    <dbReference type="NCBI Taxonomy" id="29540"/>
    <lineage>
        <taxon>Archaea</taxon>
        <taxon>Methanobacteriati</taxon>
        <taxon>Methanobacteriota</taxon>
        <taxon>Stenosarchaea group</taxon>
        <taxon>Halobacteria</taxon>
        <taxon>Halobacteriales</taxon>
        <taxon>Natrialbaceae</taxon>
        <taxon>Natrialba</taxon>
    </lineage>
</organism>
<proteinExistence type="predicted"/>
<dbReference type="RefSeq" id="WP_006107628.1">
    <property type="nucleotide sequence ID" value="NZ_AOIO01000011.1"/>
</dbReference>